<evidence type="ECO:0000313" key="1">
    <source>
        <dbReference type="EMBL" id="KAK4452942.1"/>
    </source>
</evidence>
<sequence>MHGMNSCWGEGTVLARITLDERPSSLLAAPRRFAAHSRPAERSGFSVFDFPFFFSPALSQVLRPQPSRAQPLDCSRGLMIAGLDHVQSGNPCQRWQPCLRGEGRHLKIAEVWRGTHWWQHDLAGSVLVPSRLLPAQGCSMSPTFGNWPDPSTPSVPVFNTYLLLPKLCAKRRNCTHPLHISSIMPPLRRCRKPLLSCNGEPVPQGGAG</sequence>
<keyword evidence="2" id="KW-1185">Reference proteome</keyword>
<gene>
    <name evidence="1" type="ORF">QBC34DRAFT_21181</name>
</gene>
<comment type="caution">
    <text evidence="1">The sequence shown here is derived from an EMBL/GenBank/DDBJ whole genome shotgun (WGS) entry which is preliminary data.</text>
</comment>
<accession>A0AAV9GXI6</accession>
<evidence type="ECO:0000313" key="2">
    <source>
        <dbReference type="Proteomes" id="UP001321760"/>
    </source>
</evidence>
<organism evidence="1 2">
    <name type="scientific">Podospora aff. communis PSN243</name>
    <dbReference type="NCBI Taxonomy" id="3040156"/>
    <lineage>
        <taxon>Eukaryota</taxon>
        <taxon>Fungi</taxon>
        <taxon>Dikarya</taxon>
        <taxon>Ascomycota</taxon>
        <taxon>Pezizomycotina</taxon>
        <taxon>Sordariomycetes</taxon>
        <taxon>Sordariomycetidae</taxon>
        <taxon>Sordariales</taxon>
        <taxon>Podosporaceae</taxon>
        <taxon>Podospora</taxon>
    </lineage>
</organism>
<dbReference type="EMBL" id="MU865922">
    <property type="protein sequence ID" value="KAK4452942.1"/>
    <property type="molecule type" value="Genomic_DNA"/>
</dbReference>
<dbReference type="AlphaFoldDB" id="A0AAV9GXI6"/>
<protein>
    <submittedName>
        <fullName evidence="1">Uncharacterized protein</fullName>
    </submittedName>
</protein>
<proteinExistence type="predicted"/>
<reference evidence="1" key="2">
    <citation type="submission" date="2023-05" db="EMBL/GenBank/DDBJ databases">
        <authorList>
            <consortium name="Lawrence Berkeley National Laboratory"/>
            <person name="Steindorff A."/>
            <person name="Hensen N."/>
            <person name="Bonometti L."/>
            <person name="Westerberg I."/>
            <person name="Brannstrom I.O."/>
            <person name="Guillou S."/>
            <person name="Cros-Aarteil S."/>
            <person name="Calhoun S."/>
            <person name="Haridas S."/>
            <person name="Kuo A."/>
            <person name="Mondo S."/>
            <person name="Pangilinan J."/>
            <person name="Riley R."/>
            <person name="Labutti K."/>
            <person name="Andreopoulos B."/>
            <person name="Lipzen A."/>
            <person name="Chen C."/>
            <person name="Yanf M."/>
            <person name="Daum C."/>
            <person name="Ng V."/>
            <person name="Clum A."/>
            <person name="Ohm R."/>
            <person name="Martin F."/>
            <person name="Silar P."/>
            <person name="Natvig D."/>
            <person name="Lalanne C."/>
            <person name="Gautier V."/>
            <person name="Ament-Velasquez S.L."/>
            <person name="Kruys A."/>
            <person name="Hutchinson M.I."/>
            <person name="Powell A.J."/>
            <person name="Barry K."/>
            <person name="Miller A.N."/>
            <person name="Grigoriev I.V."/>
            <person name="Debuchy R."/>
            <person name="Gladieux P."/>
            <person name="Thoren M.H."/>
            <person name="Johannesson H."/>
        </authorList>
    </citation>
    <scope>NUCLEOTIDE SEQUENCE</scope>
    <source>
        <strain evidence="1">PSN243</strain>
    </source>
</reference>
<dbReference type="Proteomes" id="UP001321760">
    <property type="component" value="Unassembled WGS sequence"/>
</dbReference>
<reference evidence="1" key="1">
    <citation type="journal article" date="2023" name="Mol. Phylogenet. Evol.">
        <title>Genome-scale phylogeny and comparative genomics of the fungal order Sordariales.</title>
        <authorList>
            <person name="Hensen N."/>
            <person name="Bonometti L."/>
            <person name="Westerberg I."/>
            <person name="Brannstrom I.O."/>
            <person name="Guillou S."/>
            <person name="Cros-Aarteil S."/>
            <person name="Calhoun S."/>
            <person name="Haridas S."/>
            <person name="Kuo A."/>
            <person name="Mondo S."/>
            <person name="Pangilinan J."/>
            <person name="Riley R."/>
            <person name="LaButti K."/>
            <person name="Andreopoulos B."/>
            <person name="Lipzen A."/>
            <person name="Chen C."/>
            <person name="Yan M."/>
            <person name="Daum C."/>
            <person name="Ng V."/>
            <person name="Clum A."/>
            <person name="Steindorff A."/>
            <person name="Ohm R.A."/>
            <person name="Martin F."/>
            <person name="Silar P."/>
            <person name="Natvig D.O."/>
            <person name="Lalanne C."/>
            <person name="Gautier V."/>
            <person name="Ament-Velasquez S.L."/>
            <person name="Kruys A."/>
            <person name="Hutchinson M.I."/>
            <person name="Powell A.J."/>
            <person name="Barry K."/>
            <person name="Miller A.N."/>
            <person name="Grigoriev I.V."/>
            <person name="Debuchy R."/>
            <person name="Gladieux P."/>
            <person name="Hiltunen Thoren M."/>
            <person name="Johannesson H."/>
        </authorList>
    </citation>
    <scope>NUCLEOTIDE SEQUENCE</scope>
    <source>
        <strain evidence="1">PSN243</strain>
    </source>
</reference>
<name>A0AAV9GXI6_9PEZI</name>